<dbReference type="PANTHER" id="PTHR30534">
    <property type="entry name" value="FLAGELLAR MOTOR SWITCH PROTEIN FLIG"/>
    <property type="match status" value="1"/>
</dbReference>
<dbReference type="PANTHER" id="PTHR30534:SF0">
    <property type="entry name" value="FLAGELLAR MOTOR SWITCH PROTEIN FLIG"/>
    <property type="match status" value="1"/>
</dbReference>
<keyword evidence="5" id="KW-1003">Cell membrane</keyword>
<dbReference type="GO" id="GO:0009425">
    <property type="term" value="C:bacterial-type flagellum basal body"/>
    <property type="evidence" value="ECO:0007669"/>
    <property type="project" value="UniProtKB-SubCell"/>
</dbReference>
<dbReference type="AlphaFoldDB" id="A0A1F4S7F5"/>
<keyword evidence="6" id="KW-0145">Chemotaxis</keyword>
<evidence type="ECO:0000313" key="11">
    <source>
        <dbReference type="EMBL" id="OGC16317.1"/>
    </source>
</evidence>
<dbReference type="GO" id="GO:0071973">
    <property type="term" value="P:bacterial-type flagellum-dependent cell motility"/>
    <property type="evidence" value="ECO:0007669"/>
    <property type="project" value="InterPro"/>
</dbReference>
<comment type="caution">
    <text evidence="11">The sequence shown here is derived from an EMBL/GenBank/DDBJ whole genome shotgun (WGS) entry which is preliminary data.</text>
</comment>
<protein>
    <recommendedName>
        <fullName evidence="4">Flagellar motor switch protein FliG</fullName>
    </recommendedName>
</protein>
<dbReference type="InterPro" id="IPR011002">
    <property type="entry name" value="FliG_a-hlx"/>
</dbReference>
<evidence type="ECO:0000313" key="12">
    <source>
        <dbReference type="Proteomes" id="UP000177905"/>
    </source>
</evidence>
<evidence type="ECO:0000256" key="8">
    <source>
        <dbReference type="ARBA" id="ARBA00023136"/>
    </source>
</evidence>
<sequence length="194" mass="21819">MKLTGKEKATIFLSILGSDTSSAILRYLPPDLADLIASSISHLPTPTPEALGEIFEDFQSYFALPSSNKKYKDVKIPELSKMAQPSNNLVSNFDEEFIYGKDLKETETVPLDNLPPKEKLLSADAKKIANILSEEKPQVAAFVLGMFPFMKKEEILMEMTVNRDQVDELIPNLKQTPFTLDLQEKLTSYFAERV</sequence>
<keyword evidence="7" id="KW-0283">Flagellar rotation</keyword>
<evidence type="ECO:0000256" key="7">
    <source>
        <dbReference type="ARBA" id="ARBA00022779"/>
    </source>
</evidence>
<dbReference type="GO" id="GO:0005886">
    <property type="term" value="C:plasma membrane"/>
    <property type="evidence" value="ECO:0007669"/>
    <property type="project" value="UniProtKB-SubCell"/>
</dbReference>
<evidence type="ECO:0000256" key="9">
    <source>
        <dbReference type="ARBA" id="ARBA00023143"/>
    </source>
</evidence>
<dbReference type="SUPFAM" id="SSF48029">
    <property type="entry name" value="FliG"/>
    <property type="match status" value="1"/>
</dbReference>
<dbReference type="Proteomes" id="UP000177905">
    <property type="component" value="Unassembled WGS sequence"/>
</dbReference>
<dbReference type="GO" id="GO:0003774">
    <property type="term" value="F:cytoskeletal motor activity"/>
    <property type="evidence" value="ECO:0007669"/>
    <property type="project" value="InterPro"/>
</dbReference>
<organism evidence="11 12">
    <name type="scientific">candidate division WOR-1 bacterium RIFOXYB2_FULL_36_35</name>
    <dbReference type="NCBI Taxonomy" id="1802578"/>
    <lineage>
        <taxon>Bacteria</taxon>
        <taxon>Bacillati</taxon>
        <taxon>Saganbacteria</taxon>
    </lineage>
</organism>
<evidence type="ECO:0000256" key="5">
    <source>
        <dbReference type="ARBA" id="ARBA00022475"/>
    </source>
</evidence>
<name>A0A1F4S7F5_UNCSA</name>
<gene>
    <name evidence="11" type="ORF">A2290_04385</name>
</gene>
<accession>A0A1F4S7F5</accession>
<dbReference type="InterPro" id="IPR000090">
    <property type="entry name" value="Flg_Motor_Flig"/>
</dbReference>
<evidence type="ECO:0000256" key="3">
    <source>
        <dbReference type="ARBA" id="ARBA00010299"/>
    </source>
</evidence>
<evidence type="ECO:0000256" key="6">
    <source>
        <dbReference type="ARBA" id="ARBA00022500"/>
    </source>
</evidence>
<dbReference type="Gene3D" id="1.10.220.30">
    <property type="match status" value="2"/>
</dbReference>
<comment type="similarity">
    <text evidence="3">Belongs to the FliG family.</text>
</comment>
<evidence type="ECO:0000259" key="10">
    <source>
        <dbReference type="Pfam" id="PF14842"/>
    </source>
</evidence>
<evidence type="ECO:0000256" key="4">
    <source>
        <dbReference type="ARBA" id="ARBA00021870"/>
    </source>
</evidence>
<dbReference type="InterPro" id="IPR028263">
    <property type="entry name" value="FliG_N"/>
</dbReference>
<evidence type="ECO:0000256" key="2">
    <source>
        <dbReference type="ARBA" id="ARBA00004413"/>
    </source>
</evidence>
<proteinExistence type="inferred from homology"/>
<keyword evidence="9" id="KW-0975">Bacterial flagellum</keyword>
<dbReference type="Pfam" id="PF14842">
    <property type="entry name" value="FliG_N"/>
    <property type="match status" value="1"/>
</dbReference>
<dbReference type="GO" id="GO:0006935">
    <property type="term" value="P:chemotaxis"/>
    <property type="evidence" value="ECO:0007669"/>
    <property type="project" value="UniProtKB-KW"/>
</dbReference>
<dbReference type="EMBL" id="MEUA01000010">
    <property type="protein sequence ID" value="OGC16317.1"/>
    <property type="molecule type" value="Genomic_DNA"/>
</dbReference>
<comment type="subcellular location">
    <subcellularLocation>
        <location evidence="1">Bacterial flagellum basal body</location>
    </subcellularLocation>
    <subcellularLocation>
        <location evidence="2">Cell membrane</location>
        <topology evidence="2">Peripheral membrane protein</topology>
        <orientation evidence="2">Cytoplasmic side</orientation>
    </subcellularLocation>
</comment>
<evidence type="ECO:0000256" key="1">
    <source>
        <dbReference type="ARBA" id="ARBA00004117"/>
    </source>
</evidence>
<feature type="domain" description="Flagellar motor switch protein FliG N-terminal" evidence="10">
    <location>
        <begin position="2"/>
        <end position="62"/>
    </location>
</feature>
<keyword evidence="8" id="KW-0472">Membrane</keyword>
<reference evidence="11 12" key="1">
    <citation type="journal article" date="2016" name="Nat. Commun.">
        <title>Thousands of microbial genomes shed light on interconnected biogeochemical processes in an aquifer system.</title>
        <authorList>
            <person name="Anantharaman K."/>
            <person name="Brown C.T."/>
            <person name="Hug L.A."/>
            <person name="Sharon I."/>
            <person name="Castelle C.J."/>
            <person name="Probst A.J."/>
            <person name="Thomas B.C."/>
            <person name="Singh A."/>
            <person name="Wilkins M.J."/>
            <person name="Karaoz U."/>
            <person name="Brodie E.L."/>
            <person name="Williams K.H."/>
            <person name="Hubbard S.S."/>
            <person name="Banfield J.F."/>
        </authorList>
    </citation>
    <scope>NUCLEOTIDE SEQUENCE [LARGE SCALE GENOMIC DNA]</scope>
</reference>